<comment type="caution">
    <text evidence="1">The sequence shown here is derived from an EMBL/GenBank/DDBJ whole genome shotgun (WGS) entry which is preliminary data.</text>
</comment>
<proteinExistence type="predicted"/>
<gene>
    <name evidence="1" type="ORF">DESHY_150014</name>
</gene>
<evidence type="ECO:0000313" key="1">
    <source>
        <dbReference type="EMBL" id="CCO07771.1"/>
    </source>
</evidence>
<dbReference type="EMBL" id="CAOS01000007">
    <property type="protein sequence ID" value="CCO07771.1"/>
    <property type="molecule type" value="Genomic_DNA"/>
</dbReference>
<sequence length="110" mass="12778">MANLKMADLIDEYNEIKGVISFRPDYKQLLDKNLAQVIFCDKKIGKSRFTLIRNADFEIVFTRQIGNQIYQSRLDLNSFHPPTGNGLILSWGPDYCEIRWDFNPDCCQLA</sequence>
<dbReference type="Proteomes" id="UP000009315">
    <property type="component" value="Unassembled WGS sequence"/>
</dbReference>
<reference evidence="1 2" key="1">
    <citation type="journal article" date="2013" name="Genome Announc.">
        <title>Genome Sequence of the Sulfate-Reducing Bacterium Desulfotomaculum hydrothermale Lam5(T).</title>
        <authorList>
            <person name="Amin O."/>
            <person name="Fardeau M.L."/>
            <person name="Valette O."/>
            <person name="Hirschler-Rea A."/>
            <person name="Barbe V."/>
            <person name="Medigue C."/>
            <person name="Vacherie B."/>
            <person name="Ollivier B."/>
            <person name="Bertin P.N."/>
            <person name="Dolla A."/>
        </authorList>
    </citation>
    <scope>NUCLEOTIDE SEQUENCE [LARGE SCALE GENOMIC DNA]</scope>
    <source>
        <strain evidence="2">Lam5 / DSM 18033</strain>
    </source>
</reference>
<organism evidence="1 2">
    <name type="scientific">Desulforamulus hydrothermalis Lam5 = DSM 18033</name>
    <dbReference type="NCBI Taxonomy" id="1121428"/>
    <lineage>
        <taxon>Bacteria</taxon>
        <taxon>Bacillati</taxon>
        <taxon>Bacillota</taxon>
        <taxon>Clostridia</taxon>
        <taxon>Eubacteriales</taxon>
        <taxon>Peptococcaceae</taxon>
        <taxon>Desulforamulus</taxon>
    </lineage>
</organism>
<protein>
    <submittedName>
        <fullName evidence="1">Uncharacterized protein</fullName>
    </submittedName>
</protein>
<evidence type="ECO:0000313" key="2">
    <source>
        <dbReference type="Proteomes" id="UP000009315"/>
    </source>
</evidence>
<dbReference type="eggNOG" id="ENOG502ZTTW">
    <property type="taxonomic scope" value="Bacteria"/>
</dbReference>
<dbReference type="AlphaFoldDB" id="K8EGI1"/>
<keyword evidence="2" id="KW-1185">Reference proteome</keyword>
<accession>K8EGI1</accession>
<dbReference type="RefSeq" id="WP_008410815.1">
    <property type="nucleotide sequence ID" value="NZ_CAOS01000007.1"/>
</dbReference>
<dbReference type="OrthoDB" id="1786798at2"/>
<name>K8EGI1_9FIRM</name>